<comment type="caution">
    <text evidence="3">The sequence shown here is derived from an EMBL/GenBank/DDBJ whole genome shotgun (WGS) entry which is preliminary data.</text>
</comment>
<dbReference type="VEuPathDB" id="FungiDB:PV10_01976"/>
<accession>A0A438MUM6</accession>
<feature type="domain" description="Acyl-CoA thioesterase-like N-terminal HotDog" evidence="1">
    <location>
        <begin position="42"/>
        <end position="113"/>
    </location>
</feature>
<dbReference type="GO" id="GO:0006637">
    <property type="term" value="P:acyl-CoA metabolic process"/>
    <property type="evidence" value="ECO:0007669"/>
    <property type="project" value="InterPro"/>
</dbReference>
<reference evidence="3 4" key="1">
    <citation type="submission" date="2017-03" db="EMBL/GenBank/DDBJ databases">
        <title>Genomes of endolithic fungi from Antarctica.</title>
        <authorList>
            <person name="Coleine C."/>
            <person name="Masonjones S."/>
            <person name="Stajich J.E."/>
        </authorList>
    </citation>
    <scope>NUCLEOTIDE SEQUENCE [LARGE SCALE GENOMIC DNA]</scope>
    <source>
        <strain evidence="3 4">CCFEE 6314</strain>
    </source>
</reference>
<dbReference type="EMBL" id="NAJM01000048">
    <property type="protein sequence ID" value="RVX67447.1"/>
    <property type="molecule type" value="Genomic_DNA"/>
</dbReference>
<dbReference type="PANTHER" id="PTHR11066">
    <property type="entry name" value="ACYL-COA THIOESTERASE"/>
    <property type="match status" value="1"/>
</dbReference>
<proteinExistence type="predicted"/>
<feature type="domain" description="Acyl-CoA thioesterase-like C-terminal" evidence="2">
    <location>
        <begin position="184"/>
        <end position="294"/>
    </location>
</feature>
<dbReference type="GO" id="GO:0005782">
    <property type="term" value="C:peroxisomal matrix"/>
    <property type="evidence" value="ECO:0007669"/>
    <property type="project" value="UniProtKB-SubCell"/>
</dbReference>
<dbReference type="Proteomes" id="UP000288859">
    <property type="component" value="Unassembled WGS sequence"/>
</dbReference>
<dbReference type="SUPFAM" id="SSF54637">
    <property type="entry name" value="Thioesterase/thiol ester dehydrase-isomerase"/>
    <property type="match status" value="2"/>
</dbReference>
<dbReference type="PANTHER" id="PTHR11066:SF34">
    <property type="entry name" value="ACYL-COENZYME A THIOESTERASE 8"/>
    <property type="match status" value="1"/>
</dbReference>
<dbReference type="Gene3D" id="3.10.129.10">
    <property type="entry name" value="Hotdog Thioesterase"/>
    <property type="match status" value="2"/>
</dbReference>
<dbReference type="CDD" id="cd03444">
    <property type="entry name" value="Thioesterase_II_repeat1"/>
    <property type="match status" value="1"/>
</dbReference>
<name>A0A438MUM6_EXOME</name>
<dbReference type="InterPro" id="IPR049450">
    <property type="entry name" value="ACOT8-like_C"/>
</dbReference>
<organism evidence="3 4">
    <name type="scientific">Exophiala mesophila</name>
    <name type="common">Black yeast-like fungus</name>
    <dbReference type="NCBI Taxonomy" id="212818"/>
    <lineage>
        <taxon>Eukaryota</taxon>
        <taxon>Fungi</taxon>
        <taxon>Dikarya</taxon>
        <taxon>Ascomycota</taxon>
        <taxon>Pezizomycotina</taxon>
        <taxon>Eurotiomycetes</taxon>
        <taxon>Chaetothyriomycetidae</taxon>
        <taxon>Chaetothyriales</taxon>
        <taxon>Herpotrichiellaceae</taxon>
        <taxon>Exophiala</taxon>
    </lineage>
</organism>
<dbReference type="CDD" id="cd03445">
    <property type="entry name" value="Thioesterase_II_repeat2"/>
    <property type="match status" value="1"/>
</dbReference>
<evidence type="ECO:0000313" key="4">
    <source>
        <dbReference type="Proteomes" id="UP000288859"/>
    </source>
</evidence>
<dbReference type="AlphaFoldDB" id="A0A438MUM6"/>
<dbReference type="GO" id="GO:0009062">
    <property type="term" value="P:fatty acid catabolic process"/>
    <property type="evidence" value="ECO:0007669"/>
    <property type="project" value="TreeGrafter"/>
</dbReference>
<gene>
    <name evidence="3" type="ORF">B0A52_08800</name>
</gene>
<dbReference type="Pfam" id="PF20789">
    <property type="entry name" value="4HBT_3C"/>
    <property type="match status" value="1"/>
</dbReference>
<dbReference type="GO" id="GO:0047617">
    <property type="term" value="F:fatty acyl-CoA hydrolase activity"/>
    <property type="evidence" value="ECO:0007669"/>
    <property type="project" value="InterPro"/>
</dbReference>
<evidence type="ECO:0000313" key="3">
    <source>
        <dbReference type="EMBL" id="RVX67447.1"/>
    </source>
</evidence>
<dbReference type="InterPro" id="IPR029069">
    <property type="entry name" value="HotDog_dom_sf"/>
</dbReference>
<dbReference type="OrthoDB" id="68328at2759"/>
<dbReference type="InterPro" id="IPR049449">
    <property type="entry name" value="TesB_ACOT8-like_N"/>
</dbReference>
<sequence>MAKGNELDFESHIELKEIAPDTFQNVHQPWVFFITFNVPGPVMMAEAAAAAYRTVPEGFVLDSLHTQFLLGPKADKPLIYRVQRLSQGRRFAVRVVTIEQDGKAVVTSTISFMSGAAWSGKAFQHTTQTKIQKRIKEITLDDFEGSKTHLGPFMKVERLPHEHATPKEHSTTIAPVVAKIDPPMRASTGDAAHILAVIHMSDYHVMDCPLGIHEVNHGQPKIGDYERKRTPFDMKIMTSLNHTIHFHVHGGFRADDLLYVEVTSPWARDGRGMIHSKIYTKDGLLIATCVQEAFYVFKDTPKL</sequence>
<protein>
    <recommendedName>
        <fullName evidence="5">Acyl-CoA thioesterase II</fullName>
    </recommendedName>
</protein>
<dbReference type="Pfam" id="PF13622">
    <property type="entry name" value="4HBT_3"/>
    <property type="match status" value="1"/>
</dbReference>
<evidence type="ECO:0008006" key="5">
    <source>
        <dbReference type="Google" id="ProtNLM"/>
    </source>
</evidence>
<evidence type="ECO:0000259" key="1">
    <source>
        <dbReference type="Pfam" id="PF13622"/>
    </source>
</evidence>
<dbReference type="InterPro" id="IPR003703">
    <property type="entry name" value="Acyl_CoA_thio"/>
</dbReference>
<evidence type="ECO:0000259" key="2">
    <source>
        <dbReference type="Pfam" id="PF20789"/>
    </source>
</evidence>